<sequence>MDYKGIIDQAVGEIFSTMLFLEVKALSSEPVSSSEQRMLSGMIGFAGDLRGTVVIHLPAKVAIAITNAFLELDLDEVNDEVKDAIGELANMVAGGIKYLLPDQDQDVQLSIPSVISGRGYTCEATGKTERFAVEFETVGGRFITELLVK</sequence>
<evidence type="ECO:0000256" key="1">
    <source>
        <dbReference type="ARBA" id="ARBA00022500"/>
    </source>
</evidence>
<protein>
    <recommendedName>
        <fullName evidence="2">Chemotaxis phosphatase CheX-like domain-containing protein</fullName>
    </recommendedName>
</protein>
<organism evidence="3 4">
    <name type="scientific">Syntrophotalea acetylenivorans</name>
    <dbReference type="NCBI Taxonomy" id="1842532"/>
    <lineage>
        <taxon>Bacteria</taxon>
        <taxon>Pseudomonadati</taxon>
        <taxon>Thermodesulfobacteriota</taxon>
        <taxon>Desulfuromonadia</taxon>
        <taxon>Desulfuromonadales</taxon>
        <taxon>Syntrophotaleaceae</taxon>
        <taxon>Syntrophotalea</taxon>
    </lineage>
</organism>
<reference evidence="3 4" key="1">
    <citation type="journal article" date="2017" name="Genome Announc.">
        <title>Complete Genome Sequences of Two Acetylene-Fermenting Pelobacter acetylenicus Strains.</title>
        <authorList>
            <person name="Sutton J.M."/>
            <person name="Baesman S.M."/>
            <person name="Fierst J.L."/>
            <person name="Poret-Peterson A.T."/>
            <person name="Oremland R.S."/>
            <person name="Dunlap D.S."/>
            <person name="Akob D.M."/>
        </authorList>
    </citation>
    <scope>NUCLEOTIDE SEQUENCE [LARGE SCALE GENOMIC DNA]</scope>
    <source>
        <strain evidence="3 4">SFB93</strain>
    </source>
</reference>
<dbReference type="STRING" id="1842532.A7E78_02295"/>
<dbReference type="InterPro" id="IPR028051">
    <property type="entry name" value="CheX-like_dom"/>
</dbReference>
<name>A0A1L3GLG9_9BACT</name>
<dbReference type="Proteomes" id="UP000182517">
    <property type="component" value="Chromosome"/>
</dbReference>
<evidence type="ECO:0000313" key="4">
    <source>
        <dbReference type="Proteomes" id="UP000182517"/>
    </source>
</evidence>
<dbReference type="AlphaFoldDB" id="A0A1L3GLG9"/>
<dbReference type="EMBL" id="CP015519">
    <property type="protein sequence ID" value="APG26787.1"/>
    <property type="molecule type" value="Genomic_DNA"/>
</dbReference>
<accession>A0A1L3GLG9</accession>
<proteinExistence type="predicted"/>
<dbReference type="Pfam" id="PF13690">
    <property type="entry name" value="CheX"/>
    <property type="match status" value="1"/>
</dbReference>
<dbReference type="RefSeq" id="WP_072282747.1">
    <property type="nucleotide sequence ID" value="NZ_CP015519.1"/>
</dbReference>
<evidence type="ECO:0000313" key="3">
    <source>
        <dbReference type="EMBL" id="APG26787.1"/>
    </source>
</evidence>
<dbReference type="OrthoDB" id="9790435at2"/>
<dbReference type="PANTHER" id="PTHR39452:SF1">
    <property type="entry name" value="CHEY-P PHOSPHATASE CHEX"/>
    <property type="match status" value="1"/>
</dbReference>
<dbReference type="InterPro" id="IPR038756">
    <property type="entry name" value="CheX-like"/>
</dbReference>
<gene>
    <name evidence="3" type="ORF">A7E78_02295</name>
</gene>
<dbReference type="GO" id="GO:0006935">
    <property type="term" value="P:chemotaxis"/>
    <property type="evidence" value="ECO:0007669"/>
    <property type="project" value="UniProtKB-KW"/>
</dbReference>
<dbReference type="CDD" id="cd17906">
    <property type="entry name" value="CheX"/>
    <property type="match status" value="1"/>
</dbReference>
<dbReference type="KEGG" id="pef:A7E78_02295"/>
<dbReference type="PANTHER" id="PTHR39452">
    <property type="entry name" value="CHEY-P PHOSPHATASE CHEX"/>
    <property type="match status" value="1"/>
</dbReference>
<feature type="domain" description="Chemotaxis phosphatase CheX-like" evidence="2">
    <location>
        <begin position="40"/>
        <end position="136"/>
    </location>
</feature>
<dbReference type="Gene3D" id="3.40.1550.10">
    <property type="entry name" value="CheC-like"/>
    <property type="match status" value="1"/>
</dbReference>
<keyword evidence="4" id="KW-1185">Reference proteome</keyword>
<keyword evidence="1" id="KW-0145">Chemotaxis</keyword>
<dbReference type="InterPro" id="IPR028976">
    <property type="entry name" value="CheC-like_sf"/>
</dbReference>
<evidence type="ECO:0000259" key="2">
    <source>
        <dbReference type="Pfam" id="PF13690"/>
    </source>
</evidence>
<dbReference type="SUPFAM" id="SSF103039">
    <property type="entry name" value="CheC-like"/>
    <property type="match status" value="1"/>
</dbReference>